<evidence type="ECO:0000313" key="1">
    <source>
        <dbReference type="EMBL" id="ANA85756.1"/>
    </source>
</evidence>
<dbReference type="KEGG" id="vg:28802826"/>
<dbReference type="EMBL" id="KU998239">
    <property type="protein sequence ID" value="ANA85756.1"/>
    <property type="molecule type" value="Genomic_DNA"/>
</dbReference>
<gene>
    <name evidence="1" type="primary">50</name>
    <name evidence="1" type="ORF">PBI_COZZ_50</name>
</gene>
<reference evidence="1 2" key="1">
    <citation type="submission" date="2016-03" db="EMBL/GenBank/DDBJ databases">
        <authorList>
            <person name="Montgomery M.T."/>
            <person name="Guerrero C.A."/>
            <person name="Mavrich T.N."/>
            <person name="Pope W.H."/>
            <person name="Garlena R.A."/>
            <person name="Russell D.A."/>
            <person name="Jacobs-Sera D."/>
            <person name="Hendrix R.W."/>
            <person name="Hatfull G.F."/>
        </authorList>
    </citation>
    <scope>NUCLEOTIDE SEQUENCE [LARGE SCALE GENOMIC DNA]</scope>
</reference>
<dbReference type="GeneID" id="28802826"/>
<dbReference type="OrthoDB" id="27561at10239"/>
<protein>
    <submittedName>
        <fullName evidence="1">Uncharacterized protein</fullName>
    </submittedName>
</protein>
<organism evidence="1 2">
    <name type="scientific">Gordonia phage Cozz</name>
    <dbReference type="NCBI Taxonomy" id="1838066"/>
    <lineage>
        <taxon>Viruses</taxon>
        <taxon>Duplodnaviria</taxon>
        <taxon>Heunggongvirae</taxon>
        <taxon>Uroviricota</taxon>
        <taxon>Caudoviricetes</taxon>
        <taxon>Emalynvirus</taxon>
        <taxon>Emalynvirus cozz</taxon>
    </lineage>
</organism>
<keyword evidence="2" id="KW-1185">Reference proteome</keyword>
<proteinExistence type="predicted"/>
<sequence length="108" mass="11674">MKKILFTAVPLVGFLLVLPACSADPEPVTPVAITTQAPASTTLEESPVTPISNDEAEEVMIQGYIKSARGLLQQGVIPRDRVTTQLILSELTYVNENQAAQIKEAILR</sequence>
<dbReference type="Proteomes" id="UP000203169">
    <property type="component" value="Segment"/>
</dbReference>
<dbReference type="RefSeq" id="YP_009276509.1">
    <property type="nucleotide sequence ID" value="NC_030941.1"/>
</dbReference>
<name>A0A160DDA4_9CAUD</name>
<evidence type="ECO:0000313" key="2">
    <source>
        <dbReference type="Proteomes" id="UP000203169"/>
    </source>
</evidence>
<accession>A0A160DDA4</accession>